<reference evidence="2 3" key="1">
    <citation type="submission" date="2021-04" db="EMBL/GenBank/DDBJ databases">
        <authorList>
            <person name="Bliznina A."/>
        </authorList>
    </citation>
    <scope>NUCLEOTIDE SEQUENCE [LARGE SCALE GENOMIC DNA]</scope>
</reference>
<gene>
    <name evidence="2" type="ORF">OKIOD_LOCUS5923</name>
</gene>
<keyword evidence="3" id="KW-1185">Reference proteome</keyword>
<organism evidence="2 3">
    <name type="scientific">Oikopleura dioica</name>
    <name type="common">Tunicate</name>
    <dbReference type="NCBI Taxonomy" id="34765"/>
    <lineage>
        <taxon>Eukaryota</taxon>
        <taxon>Metazoa</taxon>
        <taxon>Chordata</taxon>
        <taxon>Tunicata</taxon>
        <taxon>Appendicularia</taxon>
        <taxon>Copelata</taxon>
        <taxon>Oikopleuridae</taxon>
        <taxon>Oikopleura</taxon>
    </lineage>
</organism>
<evidence type="ECO:0000313" key="2">
    <source>
        <dbReference type="EMBL" id="CAG5095845.1"/>
    </source>
</evidence>
<dbReference type="Proteomes" id="UP001158576">
    <property type="component" value="Chromosome XSR"/>
</dbReference>
<evidence type="ECO:0000256" key="1">
    <source>
        <dbReference type="SAM" id="Coils"/>
    </source>
</evidence>
<protein>
    <submittedName>
        <fullName evidence="2">Oidioi.mRNA.OKI2018_I69.XSR.g14365.t1.cds</fullName>
    </submittedName>
</protein>
<sequence length="535" mass="61162">MYQSGDFSRLSTRVLSLENAQLEAREDNQEKLARVDDMMDGHRMMLNRFNGTLATLTMNKALLNGKLDDFSEGISKLVLALSETTDKQGALTEKVLRMENSFDAFTKSAKTHVHEYLHAKLKTLETKELVIQNEVRKLKELVADAEQELDRVKSLEIVFKENVDSSVRRLRQEFEGLKNARDIADFRLEQKVQDKMDELQKNLNDERGSETLLKIFANRTSILSDNIKTEIQDLQEELSRLESIFMERNDEIKQNTTALARTVQSSIVDAVRRENDVSSKMNSLRSDLDSLTLVATRQAGTYEERLNAAVLKINSLIDTLTQTTSEQSDRLAHTTSEIGQLSAKVEYLKSNTLDKTFWKYDDFETIYKQMKDLATFNVELKLAQLRSAMETKIVATQLALEQDTDEMDEKIDEITEKLSRTARLEEKIRAVQESNDLTSAQLKKMVHEKTEDLIQQQARLVTVVNSLRAKLADTEQDEFARLSSEIDRQARLTIDLNSKVESHNGQFKELEELISSLKSTRSDSVANNQIISQAF</sequence>
<proteinExistence type="predicted"/>
<dbReference type="EMBL" id="OU015569">
    <property type="protein sequence ID" value="CAG5095845.1"/>
    <property type="molecule type" value="Genomic_DNA"/>
</dbReference>
<feature type="coiled-coil region" evidence="1">
    <location>
        <begin position="121"/>
        <end position="251"/>
    </location>
</feature>
<name>A0ABN7S9M6_OIKDI</name>
<keyword evidence="1" id="KW-0175">Coiled coil</keyword>
<accession>A0ABN7S9M6</accession>
<evidence type="ECO:0000313" key="3">
    <source>
        <dbReference type="Proteomes" id="UP001158576"/>
    </source>
</evidence>